<organism evidence="1 2">
    <name type="scientific">Nisaea acidiphila</name>
    <dbReference type="NCBI Taxonomy" id="1862145"/>
    <lineage>
        <taxon>Bacteria</taxon>
        <taxon>Pseudomonadati</taxon>
        <taxon>Pseudomonadota</taxon>
        <taxon>Alphaproteobacteria</taxon>
        <taxon>Rhodospirillales</taxon>
        <taxon>Thalassobaculaceae</taxon>
        <taxon>Nisaea</taxon>
    </lineage>
</organism>
<name>A0A9J7ATC8_9PROT</name>
<dbReference type="Proteomes" id="UP001060336">
    <property type="component" value="Chromosome"/>
</dbReference>
<protein>
    <submittedName>
        <fullName evidence="1">Uncharacterized protein</fullName>
    </submittedName>
</protein>
<reference evidence="1" key="1">
    <citation type="submission" date="2022-08" db="EMBL/GenBank/DDBJ databases">
        <title>Nisaea acidiphila sp. nov., isolated from a marine algal debris and emended description of the genus Nisaea Urios et al. 2008.</title>
        <authorList>
            <person name="Kwon K."/>
        </authorList>
    </citation>
    <scope>NUCLEOTIDE SEQUENCE</scope>
    <source>
        <strain evidence="1">MEBiC11861</strain>
    </source>
</reference>
<sequence length="60" mass="7151">MLLIERIFAKITIWLCDLFELTQVDIDRYKERELGIAPVPHHVESARAAERAQMVVRFRR</sequence>
<dbReference type="KEGG" id="naci:NUH88_02400"/>
<keyword evidence="2" id="KW-1185">Reference proteome</keyword>
<accession>A0A9J7ATC8</accession>
<proteinExistence type="predicted"/>
<gene>
    <name evidence="1" type="ORF">NUH88_02400</name>
</gene>
<dbReference type="RefSeq" id="WP_257769737.1">
    <property type="nucleotide sequence ID" value="NZ_CP102480.1"/>
</dbReference>
<dbReference type="EMBL" id="CP102480">
    <property type="protein sequence ID" value="UUX50551.1"/>
    <property type="molecule type" value="Genomic_DNA"/>
</dbReference>
<evidence type="ECO:0000313" key="1">
    <source>
        <dbReference type="EMBL" id="UUX50551.1"/>
    </source>
</evidence>
<evidence type="ECO:0000313" key="2">
    <source>
        <dbReference type="Proteomes" id="UP001060336"/>
    </source>
</evidence>
<dbReference type="AlphaFoldDB" id="A0A9J7ATC8"/>